<dbReference type="EMBL" id="SIXH01000484">
    <property type="protein sequence ID" value="TBO55563.1"/>
    <property type="molecule type" value="Genomic_DNA"/>
</dbReference>
<dbReference type="NCBIfam" id="NF040893">
    <property type="entry name" value="SAVMC3_10250"/>
    <property type="match status" value="1"/>
</dbReference>
<accession>A0A4Q9HLD3</accession>
<name>A0A4Q9HLD3_STRKA</name>
<proteinExistence type="predicted"/>
<gene>
    <name evidence="1" type="ORF">EYS09_32600</name>
</gene>
<dbReference type="InterPro" id="IPR054284">
    <property type="entry name" value="DUF7019"/>
</dbReference>
<dbReference type="AlphaFoldDB" id="A0A4Q9HLD3"/>
<reference evidence="1 2" key="1">
    <citation type="submission" date="2019-02" db="EMBL/GenBank/DDBJ databases">
        <title>Draft Genome Sequence of Streptomyces sp. AM-2504, identified by 16S rRNA comparative analysis as a Streptomyces Kasugaensis strain.</title>
        <authorList>
            <person name="Napolioni V."/>
            <person name="Giuliodori A.M."/>
            <person name="Spurio R."/>
            <person name="Fabbretti A."/>
        </authorList>
    </citation>
    <scope>NUCLEOTIDE SEQUENCE [LARGE SCALE GENOMIC DNA]</scope>
    <source>
        <strain evidence="1 2">AM-2504</strain>
    </source>
</reference>
<protein>
    <submittedName>
        <fullName evidence="1">Uncharacterized protein</fullName>
    </submittedName>
</protein>
<evidence type="ECO:0000313" key="2">
    <source>
        <dbReference type="Proteomes" id="UP000292452"/>
    </source>
</evidence>
<keyword evidence="2" id="KW-1185">Reference proteome</keyword>
<dbReference type="Proteomes" id="UP000292452">
    <property type="component" value="Unassembled WGS sequence"/>
</dbReference>
<sequence>MSGELSLTPKVAFSRDSGATGDVRLSELFDQALRYAKNLAKPFTDLEVKHPDWISFDLPMGYSTGGRDGRVPAVQDIALFAGVVPGETVGQEKPVKLLLCGDARHFVAGGCEPVSPDDPLGAGWMGSGTSWLYKLIRQIEDSNKPGNDDLPPVLRSPEIHRAGFNDPEQVCQWVYRYIAREHPAEQEGRLRGHARVLLSTQREWSERLILATPLYVERSHRKPGSWLTRRREQSYRRQTA</sequence>
<organism evidence="1 2">
    <name type="scientific">Streptomyces kasugaensis</name>
    <dbReference type="NCBI Taxonomy" id="1946"/>
    <lineage>
        <taxon>Bacteria</taxon>
        <taxon>Bacillati</taxon>
        <taxon>Actinomycetota</taxon>
        <taxon>Actinomycetes</taxon>
        <taxon>Kitasatosporales</taxon>
        <taxon>Streptomycetaceae</taxon>
        <taxon>Streptomyces</taxon>
    </lineage>
</organism>
<comment type="caution">
    <text evidence="1">The sequence shown here is derived from an EMBL/GenBank/DDBJ whole genome shotgun (WGS) entry which is preliminary data.</text>
</comment>
<evidence type="ECO:0000313" key="1">
    <source>
        <dbReference type="EMBL" id="TBO55563.1"/>
    </source>
</evidence>